<dbReference type="CDD" id="cd11386">
    <property type="entry name" value="MCP_signal"/>
    <property type="match status" value="1"/>
</dbReference>
<dbReference type="PRINTS" id="PR00260">
    <property type="entry name" value="CHEMTRNSDUCR"/>
</dbReference>
<dbReference type="PROSITE" id="PS50111">
    <property type="entry name" value="CHEMOTAXIS_TRANSDUC_2"/>
    <property type="match status" value="1"/>
</dbReference>
<evidence type="ECO:0000256" key="6">
    <source>
        <dbReference type="SAM" id="Phobius"/>
    </source>
</evidence>
<evidence type="ECO:0000256" key="5">
    <source>
        <dbReference type="PROSITE-ProRule" id="PRU00284"/>
    </source>
</evidence>
<accession>A0A1Y6IVR9</accession>
<dbReference type="Pfam" id="PF00672">
    <property type="entry name" value="HAMP"/>
    <property type="match status" value="1"/>
</dbReference>
<dbReference type="Proteomes" id="UP000196125">
    <property type="component" value="Unassembled WGS sequence"/>
</dbReference>
<evidence type="ECO:0000259" key="7">
    <source>
        <dbReference type="PROSITE" id="PS50111"/>
    </source>
</evidence>
<keyword evidence="2" id="KW-1003">Cell membrane</keyword>
<comment type="subcellular location">
    <subcellularLocation>
        <location evidence="1">Cell inner membrane</location>
        <topology evidence="1">Multi-pass membrane protein</topology>
    </subcellularLocation>
</comment>
<dbReference type="CDD" id="cd06225">
    <property type="entry name" value="HAMP"/>
    <property type="match status" value="1"/>
</dbReference>
<gene>
    <name evidence="10" type="primary">pctC_4</name>
    <name evidence="10" type="ORF">VIM7927_02398</name>
</gene>
<dbReference type="SMART" id="SM00283">
    <property type="entry name" value="MA"/>
    <property type="match status" value="1"/>
</dbReference>
<evidence type="ECO:0000259" key="9">
    <source>
        <dbReference type="PROSITE" id="PS50885"/>
    </source>
</evidence>
<dbReference type="AlphaFoldDB" id="A0A1Y6IVR9"/>
<dbReference type="PANTHER" id="PTHR32089:SF55">
    <property type="entry name" value="METHYL ACCEPTING SENSORY TRANSDUCER WITH CACHE_2 SMALL MOLECULE BINDING DOMAIN"/>
    <property type="match status" value="1"/>
</dbReference>
<feature type="transmembrane region" description="Helical" evidence="6">
    <location>
        <begin position="256"/>
        <end position="279"/>
    </location>
</feature>
<dbReference type="FunFam" id="1.10.287.950:FF:000001">
    <property type="entry name" value="Methyl-accepting chemotaxis sensory transducer"/>
    <property type="match status" value="1"/>
</dbReference>
<dbReference type="SUPFAM" id="SSF58104">
    <property type="entry name" value="Methyl-accepting chemotaxis protein (MCP) signaling domain"/>
    <property type="match status" value="1"/>
</dbReference>
<sequence length="609" mass="66681">MLIVQIPHDGISESLLATILRKDHEQNMKTISFKAKLLAIVVAIVCVTIFTAYFSANFYISRYIHQTDDKVIRTQIDTIRTVVEGKLKDNLVLAQSTKFSFYEVKQAIEKTGFKDAIKVAFGMTINRDGAIKDPEKAQPYMDIFSQANGQVTVSDVFFDDGKPTVTITVPENKDSGNIFYIDLSPLGELLSTMSIDGSYLELVDDKQNAVFSNKVDGHHLTPLTAKIDVAGKQWTLTGYIDNDYIQNDTDTLNGSITIALVIAAIILIPIAILLINWVFKPILSLKNLIADLANGNGDLTHRLTVDSKDELGMIATGINQFIENLQTMMRQVRESTNTISQEIAQLEQQTGSNSQLLQSHSQEIEMAVTAINEMSSTAMVVAENAATTASQTETTNSEAEQSKEVVQLAVAQVGALAEEVEETARFIADMNSHTEEIGNLLGEIGGIAEQTNLLALNAAIEAARAGEQGRGFAVVADEVRALASRTHRSTEDIVQMLDRLKAGTATVVSSMESTRNSCRDTEESTTVVMSSLDKMTQSVNEINDLSIQIATSAEEQSSVTEDINRSMVAIREVMHTINDNGDNTVATTRRLISTNQQLLDIVSQFKIEN</sequence>
<evidence type="ECO:0000313" key="10">
    <source>
        <dbReference type="EMBL" id="SMS01121.1"/>
    </source>
</evidence>
<feature type="transmembrane region" description="Helical" evidence="6">
    <location>
        <begin position="37"/>
        <end position="60"/>
    </location>
</feature>
<dbReference type="GO" id="GO:0004888">
    <property type="term" value="F:transmembrane signaling receptor activity"/>
    <property type="evidence" value="ECO:0007669"/>
    <property type="project" value="InterPro"/>
</dbReference>
<evidence type="ECO:0000256" key="1">
    <source>
        <dbReference type="ARBA" id="ARBA00004429"/>
    </source>
</evidence>
<dbReference type="PROSITE" id="PS50885">
    <property type="entry name" value="HAMP"/>
    <property type="match status" value="1"/>
</dbReference>
<evidence type="ECO:0000256" key="4">
    <source>
        <dbReference type="ARBA" id="ARBA00029447"/>
    </source>
</evidence>
<proteinExistence type="inferred from homology"/>
<dbReference type="InterPro" id="IPR004090">
    <property type="entry name" value="Chemotax_Me-accpt_rcpt"/>
</dbReference>
<feature type="domain" description="Methyl-accepting transducer" evidence="7">
    <location>
        <begin position="335"/>
        <end position="571"/>
    </location>
</feature>
<dbReference type="GO" id="GO:0007165">
    <property type="term" value="P:signal transduction"/>
    <property type="evidence" value="ECO:0007669"/>
    <property type="project" value="UniProtKB-KW"/>
</dbReference>
<evidence type="ECO:0000256" key="2">
    <source>
        <dbReference type="ARBA" id="ARBA00022519"/>
    </source>
</evidence>
<feature type="domain" description="T-SNARE coiled-coil homology" evidence="8">
    <location>
        <begin position="530"/>
        <end position="567"/>
    </location>
</feature>
<evidence type="ECO:0000256" key="3">
    <source>
        <dbReference type="ARBA" id="ARBA00023224"/>
    </source>
</evidence>
<keyword evidence="6" id="KW-1133">Transmembrane helix</keyword>
<feature type="domain" description="HAMP" evidence="9">
    <location>
        <begin position="276"/>
        <end position="330"/>
    </location>
</feature>
<dbReference type="PROSITE" id="PS50192">
    <property type="entry name" value="T_SNARE"/>
    <property type="match status" value="1"/>
</dbReference>
<name>A0A1Y6IVR9_9VIBR</name>
<keyword evidence="2" id="KW-0997">Cell inner membrane</keyword>
<dbReference type="InterPro" id="IPR000727">
    <property type="entry name" value="T_SNARE_dom"/>
</dbReference>
<keyword evidence="6" id="KW-0472">Membrane</keyword>
<evidence type="ECO:0000313" key="11">
    <source>
        <dbReference type="Proteomes" id="UP000196125"/>
    </source>
</evidence>
<dbReference type="GO" id="GO:0006935">
    <property type="term" value="P:chemotaxis"/>
    <property type="evidence" value="ECO:0007669"/>
    <property type="project" value="InterPro"/>
</dbReference>
<reference evidence="10 11" key="1">
    <citation type="submission" date="2017-05" db="EMBL/GenBank/DDBJ databases">
        <authorList>
            <person name="Song R."/>
            <person name="Chenine A.L."/>
            <person name="Ruprecht R.M."/>
        </authorList>
    </citation>
    <scope>NUCLEOTIDE SEQUENCE [LARGE SCALE GENOMIC DNA]</scope>
    <source>
        <strain evidence="10 11">CECT 7927</strain>
    </source>
</reference>
<protein>
    <submittedName>
        <fullName evidence="10">Methyl-accepting chemotaxis protein PctC</fullName>
    </submittedName>
</protein>
<comment type="similarity">
    <text evidence="4">Belongs to the methyl-accepting chemotaxis (MCP) protein family.</text>
</comment>
<dbReference type="Gene3D" id="1.10.287.950">
    <property type="entry name" value="Methyl-accepting chemotaxis protein"/>
    <property type="match status" value="1"/>
</dbReference>
<dbReference type="EMBL" id="FXXI01000003">
    <property type="protein sequence ID" value="SMS01121.1"/>
    <property type="molecule type" value="Genomic_DNA"/>
</dbReference>
<dbReference type="Pfam" id="PF00015">
    <property type="entry name" value="MCPsignal"/>
    <property type="match status" value="1"/>
</dbReference>
<organism evidence="10 11">
    <name type="scientific">Vibrio mangrovi</name>
    <dbReference type="NCBI Taxonomy" id="474394"/>
    <lineage>
        <taxon>Bacteria</taxon>
        <taxon>Pseudomonadati</taxon>
        <taxon>Pseudomonadota</taxon>
        <taxon>Gammaproteobacteria</taxon>
        <taxon>Vibrionales</taxon>
        <taxon>Vibrionaceae</taxon>
        <taxon>Vibrio</taxon>
    </lineage>
</organism>
<dbReference type="PANTHER" id="PTHR32089">
    <property type="entry name" value="METHYL-ACCEPTING CHEMOTAXIS PROTEIN MCPB"/>
    <property type="match status" value="1"/>
</dbReference>
<keyword evidence="3 5" id="KW-0807">Transducer</keyword>
<dbReference type="SMART" id="SM00304">
    <property type="entry name" value="HAMP"/>
    <property type="match status" value="1"/>
</dbReference>
<dbReference type="InterPro" id="IPR004089">
    <property type="entry name" value="MCPsignal_dom"/>
</dbReference>
<evidence type="ECO:0000259" key="8">
    <source>
        <dbReference type="PROSITE" id="PS50192"/>
    </source>
</evidence>
<keyword evidence="6" id="KW-0812">Transmembrane</keyword>
<dbReference type="GO" id="GO:0005886">
    <property type="term" value="C:plasma membrane"/>
    <property type="evidence" value="ECO:0007669"/>
    <property type="project" value="UniProtKB-SubCell"/>
</dbReference>
<dbReference type="InterPro" id="IPR003660">
    <property type="entry name" value="HAMP_dom"/>
</dbReference>